<evidence type="ECO:0000313" key="15">
    <source>
        <dbReference type="EMBL" id="PNR61823.1"/>
    </source>
</evidence>
<evidence type="ECO:0000256" key="11">
    <source>
        <dbReference type="PROSITE-ProRule" id="PRU10040"/>
    </source>
</evidence>
<accession>A0A2K1L722</accession>
<protein>
    <recommendedName>
        <fullName evidence="5 12">Pectinesterase</fullName>
        <ecNumber evidence="5 12">3.1.1.11</ecNumber>
    </recommendedName>
</protein>
<evidence type="ECO:0000256" key="12">
    <source>
        <dbReference type="RuleBase" id="RU000589"/>
    </source>
</evidence>
<dbReference type="Gramene" id="Pp3c1_6010V3.1">
    <property type="protein sequence ID" value="Pp3c1_6010V3.1"/>
    <property type="gene ID" value="Pp3c1_6010"/>
</dbReference>
<evidence type="ECO:0000256" key="5">
    <source>
        <dbReference type="ARBA" id="ARBA00013229"/>
    </source>
</evidence>
<dbReference type="GO" id="GO:0030599">
    <property type="term" value="F:pectinesterase activity"/>
    <property type="evidence" value="ECO:0000318"/>
    <property type="project" value="GO_Central"/>
</dbReference>
<sequence>MEKKAPRRDAACVVVIMYMTAVLVFCSPGLVQGRSPLKNRALKSDIKVPATKDEVAAEFLSWVASVVTDYENKTSSQTNSPSRLPNLGIKAEPPIYYVDQAGYGNFRTVQEAVNAVPEGNSMRVIILVKPGIYRERVNIPKSKGYITLQGSGKESTSIDYNENAASAGSTYDSATVAVFSDYFVARDISFRNSAPAPPSGAVNMQAVALRITGDCAAFYGCGFYGSQDTLNDDMGRHYYKNCEIVGSIDFIFGDAQSLYKDCALNVNAATYGSVTAQKRESSSRRTGFSFVGGSLLGSGQVYLGRAWGPYSRVVFAFTFMQDIVIREGWHNWNDPNRQRTAYYGQYKCLGPGATENGRVEWSHELTDAEAAPFLSLAFIDGQDWVTEP</sequence>
<keyword evidence="7" id="KW-0732">Signal</keyword>
<dbReference type="Pfam" id="PF01095">
    <property type="entry name" value="Pectinesterase"/>
    <property type="match status" value="1"/>
</dbReference>
<dbReference type="Gene3D" id="2.160.20.10">
    <property type="entry name" value="Single-stranded right-handed beta-helix, Pectin lyase-like"/>
    <property type="match status" value="1"/>
</dbReference>
<evidence type="ECO:0000256" key="3">
    <source>
        <dbReference type="ARBA" id="ARBA00005184"/>
    </source>
</evidence>
<dbReference type="EMBL" id="ABEU02000001">
    <property type="protein sequence ID" value="PNR61823.1"/>
    <property type="molecule type" value="Genomic_DNA"/>
</dbReference>
<dbReference type="FunFam" id="2.160.20.10:FF:000008">
    <property type="entry name" value="Pectinesterase"/>
    <property type="match status" value="1"/>
</dbReference>
<name>A0A2K1L722_PHYPA</name>
<dbReference type="SUPFAM" id="SSF51126">
    <property type="entry name" value="Pectin lyase-like"/>
    <property type="match status" value="1"/>
</dbReference>
<comment type="catalytic activity">
    <reaction evidence="10 12">
        <text>[(1-&gt;4)-alpha-D-galacturonosyl methyl ester](n) + n H2O = [(1-&gt;4)-alpha-D-galacturonosyl](n) + n methanol + n H(+)</text>
        <dbReference type="Rhea" id="RHEA:22380"/>
        <dbReference type="Rhea" id="RHEA-COMP:14570"/>
        <dbReference type="Rhea" id="RHEA-COMP:14573"/>
        <dbReference type="ChEBI" id="CHEBI:15377"/>
        <dbReference type="ChEBI" id="CHEBI:15378"/>
        <dbReference type="ChEBI" id="CHEBI:17790"/>
        <dbReference type="ChEBI" id="CHEBI:140522"/>
        <dbReference type="ChEBI" id="CHEBI:140523"/>
        <dbReference type="EC" id="3.1.1.11"/>
    </reaction>
</comment>
<keyword evidence="6" id="KW-0964">Secreted</keyword>
<feature type="domain" description="Pectinesterase catalytic" evidence="14">
    <location>
        <begin position="98"/>
        <end position="381"/>
    </location>
</feature>
<dbReference type="PANTHER" id="PTHR31321:SF139">
    <property type="entry name" value="PECTINESTERASE CATALYTIC DOMAIN-CONTAINING PROTEIN"/>
    <property type="match status" value="1"/>
</dbReference>
<keyword evidence="17" id="KW-1185">Reference proteome</keyword>
<keyword evidence="13" id="KW-1133">Transmembrane helix</keyword>
<feature type="transmembrane region" description="Helical" evidence="13">
    <location>
        <begin position="12"/>
        <end position="31"/>
    </location>
</feature>
<evidence type="ECO:0000256" key="1">
    <source>
        <dbReference type="ARBA" id="ARBA00004196"/>
    </source>
</evidence>
<dbReference type="InterPro" id="IPR000070">
    <property type="entry name" value="Pectinesterase_cat"/>
</dbReference>
<dbReference type="EnsemblPlants" id="Pp3c1_6010V3.3">
    <property type="protein sequence ID" value="Pp3c1_6010V3.3"/>
    <property type="gene ID" value="Pp3c1_6010"/>
</dbReference>
<dbReference type="PANTHER" id="PTHR31321">
    <property type="entry name" value="ACYL-COA THIOESTER HYDROLASE YBHC-RELATED"/>
    <property type="match status" value="1"/>
</dbReference>
<comment type="pathway">
    <text evidence="3 12">Glycan metabolism; pectin degradation; 2-dehydro-3-deoxy-D-gluconate from pectin: step 1/5.</text>
</comment>
<feature type="active site" evidence="11">
    <location>
        <position position="249"/>
    </location>
</feature>
<evidence type="ECO:0000256" key="4">
    <source>
        <dbReference type="ARBA" id="ARBA00008891"/>
    </source>
</evidence>
<evidence type="ECO:0000313" key="17">
    <source>
        <dbReference type="Proteomes" id="UP000006727"/>
    </source>
</evidence>
<keyword evidence="8 12" id="KW-0378">Hydrolase</keyword>
<evidence type="ECO:0000259" key="14">
    <source>
        <dbReference type="Pfam" id="PF01095"/>
    </source>
</evidence>
<dbReference type="PROSITE" id="PS00503">
    <property type="entry name" value="PECTINESTERASE_2"/>
    <property type="match status" value="1"/>
</dbReference>
<comment type="subcellular location">
    <subcellularLocation>
        <location evidence="1">Cell envelope</location>
    </subcellularLocation>
    <subcellularLocation>
        <location evidence="2">Secreted</location>
    </subcellularLocation>
</comment>
<dbReference type="GO" id="GO:0042545">
    <property type="term" value="P:cell wall modification"/>
    <property type="evidence" value="ECO:0007669"/>
    <property type="project" value="UniProtKB-UniRule"/>
</dbReference>
<dbReference type="InterPro" id="IPR011050">
    <property type="entry name" value="Pectin_lyase_fold/virulence"/>
</dbReference>
<comment type="similarity">
    <text evidence="4">Belongs to the pectinesterase family.</text>
</comment>
<evidence type="ECO:0000256" key="6">
    <source>
        <dbReference type="ARBA" id="ARBA00022525"/>
    </source>
</evidence>
<organism evidence="15">
    <name type="scientific">Physcomitrium patens</name>
    <name type="common">Spreading-leaved earth moss</name>
    <name type="synonym">Physcomitrella patens</name>
    <dbReference type="NCBI Taxonomy" id="3218"/>
    <lineage>
        <taxon>Eukaryota</taxon>
        <taxon>Viridiplantae</taxon>
        <taxon>Streptophyta</taxon>
        <taxon>Embryophyta</taxon>
        <taxon>Bryophyta</taxon>
        <taxon>Bryophytina</taxon>
        <taxon>Bryopsida</taxon>
        <taxon>Funariidae</taxon>
        <taxon>Funariales</taxon>
        <taxon>Funariaceae</taxon>
        <taxon>Physcomitrium</taxon>
    </lineage>
</organism>
<dbReference type="AlphaFoldDB" id="A0A2K1L722"/>
<dbReference type="InterPro" id="IPR012334">
    <property type="entry name" value="Pectin_lyas_fold"/>
</dbReference>
<reference evidence="16" key="3">
    <citation type="submission" date="2020-12" db="UniProtKB">
        <authorList>
            <consortium name="EnsemblPlants"/>
        </authorList>
    </citation>
    <scope>IDENTIFICATION</scope>
</reference>
<dbReference type="EnsemblPlants" id="Pp3c1_6010V3.1">
    <property type="protein sequence ID" value="Pp3c1_6010V3.1"/>
    <property type="gene ID" value="Pp3c1_6010"/>
</dbReference>
<evidence type="ECO:0000313" key="16">
    <source>
        <dbReference type="EnsemblPlants" id="Pp3c1_6010V3.1"/>
    </source>
</evidence>
<proteinExistence type="inferred from homology"/>
<reference evidence="15 17" key="2">
    <citation type="journal article" date="2018" name="Plant J.">
        <title>The Physcomitrella patens chromosome-scale assembly reveals moss genome structure and evolution.</title>
        <authorList>
            <person name="Lang D."/>
            <person name="Ullrich K.K."/>
            <person name="Murat F."/>
            <person name="Fuchs J."/>
            <person name="Jenkins J."/>
            <person name="Haas F.B."/>
            <person name="Piednoel M."/>
            <person name="Gundlach H."/>
            <person name="Van Bel M."/>
            <person name="Meyberg R."/>
            <person name="Vives C."/>
            <person name="Morata J."/>
            <person name="Symeonidi A."/>
            <person name="Hiss M."/>
            <person name="Muchero W."/>
            <person name="Kamisugi Y."/>
            <person name="Saleh O."/>
            <person name="Blanc G."/>
            <person name="Decker E.L."/>
            <person name="van Gessel N."/>
            <person name="Grimwood J."/>
            <person name="Hayes R.D."/>
            <person name="Graham S.W."/>
            <person name="Gunter L.E."/>
            <person name="McDaniel S.F."/>
            <person name="Hoernstein S.N.W."/>
            <person name="Larsson A."/>
            <person name="Li F.W."/>
            <person name="Perroud P.F."/>
            <person name="Phillips J."/>
            <person name="Ranjan P."/>
            <person name="Rokshar D.S."/>
            <person name="Rothfels C.J."/>
            <person name="Schneider L."/>
            <person name="Shu S."/>
            <person name="Stevenson D.W."/>
            <person name="Thummler F."/>
            <person name="Tillich M."/>
            <person name="Villarreal Aguilar J.C."/>
            <person name="Widiez T."/>
            <person name="Wong G.K."/>
            <person name="Wymore A."/>
            <person name="Zhang Y."/>
            <person name="Zimmer A.D."/>
            <person name="Quatrano R.S."/>
            <person name="Mayer K.F.X."/>
            <person name="Goodstein D."/>
            <person name="Casacuberta J.M."/>
            <person name="Vandepoele K."/>
            <person name="Reski R."/>
            <person name="Cuming A.C."/>
            <person name="Tuskan G.A."/>
            <person name="Maumus F."/>
            <person name="Salse J."/>
            <person name="Schmutz J."/>
            <person name="Rensing S.A."/>
        </authorList>
    </citation>
    <scope>NUCLEOTIDE SEQUENCE [LARGE SCALE GENOMIC DNA]</scope>
    <source>
        <strain evidence="16 17">cv. Gransden 2004</strain>
    </source>
</reference>
<evidence type="ECO:0000256" key="9">
    <source>
        <dbReference type="ARBA" id="ARBA00023085"/>
    </source>
</evidence>
<dbReference type="InterPro" id="IPR033131">
    <property type="entry name" value="Pectinesterase_Asp_AS"/>
</dbReference>
<dbReference type="KEGG" id="ppp:112279821"/>
<dbReference type="GO" id="GO:0045490">
    <property type="term" value="P:pectin catabolic process"/>
    <property type="evidence" value="ECO:0000318"/>
    <property type="project" value="GO_Central"/>
</dbReference>
<keyword evidence="9 12" id="KW-0063">Aspartyl esterase</keyword>
<dbReference type="RefSeq" id="XP_024370331.1">
    <property type="nucleotide sequence ID" value="XM_024514563.2"/>
</dbReference>
<dbReference type="GeneID" id="112279821"/>
<dbReference type="UniPathway" id="UPA00545">
    <property type="reaction ID" value="UER00823"/>
</dbReference>
<dbReference type="Gramene" id="Pp3c1_6010V3.3">
    <property type="protein sequence ID" value="Pp3c1_6010V3.3"/>
    <property type="gene ID" value="Pp3c1_6010"/>
</dbReference>
<dbReference type="Proteomes" id="UP000006727">
    <property type="component" value="Chromosome 1"/>
</dbReference>
<keyword evidence="13" id="KW-0472">Membrane</keyword>
<keyword evidence="13" id="KW-0812">Transmembrane</keyword>
<dbReference type="OrthoDB" id="2019149at2759"/>
<dbReference type="GO" id="GO:0005576">
    <property type="term" value="C:extracellular region"/>
    <property type="evidence" value="ECO:0007669"/>
    <property type="project" value="UniProtKB-SubCell"/>
</dbReference>
<dbReference type="STRING" id="3218.A0A2K1L722"/>
<dbReference type="EC" id="3.1.1.11" evidence="5 12"/>
<evidence type="ECO:0000256" key="10">
    <source>
        <dbReference type="ARBA" id="ARBA00047928"/>
    </source>
</evidence>
<evidence type="ECO:0000256" key="2">
    <source>
        <dbReference type="ARBA" id="ARBA00004613"/>
    </source>
</evidence>
<evidence type="ECO:0000256" key="7">
    <source>
        <dbReference type="ARBA" id="ARBA00022729"/>
    </source>
</evidence>
<evidence type="ECO:0000256" key="13">
    <source>
        <dbReference type="SAM" id="Phobius"/>
    </source>
</evidence>
<reference evidence="15 17" key="1">
    <citation type="journal article" date="2008" name="Science">
        <title>The Physcomitrella genome reveals evolutionary insights into the conquest of land by plants.</title>
        <authorList>
            <person name="Rensing S."/>
            <person name="Lang D."/>
            <person name="Zimmer A."/>
            <person name="Terry A."/>
            <person name="Salamov A."/>
            <person name="Shapiro H."/>
            <person name="Nishiyama T."/>
            <person name="Perroud P.-F."/>
            <person name="Lindquist E."/>
            <person name="Kamisugi Y."/>
            <person name="Tanahashi T."/>
            <person name="Sakakibara K."/>
            <person name="Fujita T."/>
            <person name="Oishi K."/>
            <person name="Shin-I T."/>
            <person name="Kuroki Y."/>
            <person name="Toyoda A."/>
            <person name="Suzuki Y."/>
            <person name="Hashimoto A."/>
            <person name="Yamaguchi K."/>
            <person name="Sugano A."/>
            <person name="Kohara Y."/>
            <person name="Fujiyama A."/>
            <person name="Anterola A."/>
            <person name="Aoki S."/>
            <person name="Ashton N."/>
            <person name="Barbazuk W.B."/>
            <person name="Barker E."/>
            <person name="Bennetzen J."/>
            <person name="Bezanilla M."/>
            <person name="Blankenship R."/>
            <person name="Cho S.H."/>
            <person name="Dutcher S."/>
            <person name="Estelle M."/>
            <person name="Fawcett J.A."/>
            <person name="Gundlach H."/>
            <person name="Hanada K."/>
            <person name="Heyl A."/>
            <person name="Hicks K.A."/>
            <person name="Hugh J."/>
            <person name="Lohr M."/>
            <person name="Mayer K."/>
            <person name="Melkozernov A."/>
            <person name="Murata T."/>
            <person name="Nelson D."/>
            <person name="Pils B."/>
            <person name="Prigge M."/>
            <person name="Reiss B."/>
            <person name="Renner T."/>
            <person name="Rombauts S."/>
            <person name="Rushton P."/>
            <person name="Sanderfoot A."/>
            <person name="Schween G."/>
            <person name="Shiu S.-H."/>
            <person name="Stueber K."/>
            <person name="Theodoulou F.L."/>
            <person name="Tu H."/>
            <person name="Van de Peer Y."/>
            <person name="Verrier P.J."/>
            <person name="Waters E."/>
            <person name="Wood A."/>
            <person name="Yang L."/>
            <person name="Cove D."/>
            <person name="Cuming A."/>
            <person name="Hasebe M."/>
            <person name="Lucas S."/>
            <person name="Mishler D.B."/>
            <person name="Reski R."/>
            <person name="Grigoriev I."/>
            <person name="Quatrano R.S."/>
            <person name="Boore J.L."/>
        </authorList>
    </citation>
    <scope>NUCLEOTIDE SEQUENCE [LARGE SCALE GENOMIC DNA]</scope>
    <source>
        <strain evidence="16 17">cv. Gransden 2004</strain>
    </source>
</reference>
<evidence type="ECO:0000256" key="8">
    <source>
        <dbReference type="ARBA" id="ARBA00022801"/>
    </source>
</evidence>
<gene>
    <name evidence="16" type="primary">LOC112279821</name>
    <name evidence="15" type="ORF">PHYPA_000247</name>
</gene>